<feature type="compositionally biased region" description="Basic and acidic residues" evidence="1">
    <location>
        <begin position="94"/>
        <end position="108"/>
    </location>
</feature>
<gene>
    <name evidence="2" type="ORF">V7x_49760</name>
</gene>
<protein>
    <submittedName>
        <fullName evidence="2">Uncharacterized protein</fullName>
    </submittedName>
</protein>
<reference evidence="2 3" key="1">
    <citation type="submission" date="2019-02" db="EMBL/GenBank/DDBJ databases">
        <title>Deep-cultivation of Planctomycetes and their phenomic and genomic characterization uncovers novel biology.</title>
        <authorList>
            <person name="Wiegand S."/>
            <person name="Jogler M."/>
            <person name="Boedeker C."/>
            <person name="Pinto D."/>
            <person name="Vollmers J."/>
            <person name="Rivas-Marin E."/>
            <person name="Kohn T."/>
            <person name="Peeters S.H."/>
            <person name="Heuer A."/>
            <person name="Rast P."/>
            <person name="Oberbeckmann S."/>
            <person name="Bunk B."/>
            <person name="Jeske O."/>
            <person name="Meyerdierks A."/>
            <person name="Storesund J.E."/>
            <person name="Kallscheuer N."/>
            <person name="Luecker S."/>
            <person name="Lage O.M."/>
            <person name="Pohl T."/>
            <person name="Merkel B.J."/>
            <person name="Hornburger P."/>
            <person name="Mueller R.-W."/>
            <person name="Bruemmer F."/>
            <person name="Labrenz M."/>
            <person name="Spormann A.M."/>
            <person name="Op Den Camp H."/>
            <person name="Overmann J."/>
            <person name="Amann R."/>
            <person name="Jetten M.S.M."/>
            <person name="Mascher T."/>
            <person name="Medema M.H."/>
            <person name="Devos D.P."/>
            <person name="Kaster A.-K."/>
            <person name="Ovreas L."/>
            <person name="Rohde M."/>
            <person name="Galperin M.Y."/>
            <person name="Jogler C."/>
        </authorList>
    </citation>
    <scope>NUCLEOTIDE SEQUENCE [LARGE SCALE GENOMIC DNA]</scope>
    <source>
        <strain evidence="2 3">V7</strain>
    </source>
</reference>
<feature type="region of interest" description="Disordered" evidence="1">
    <location>
        <begin position="89"/>
        <end position="108"/>
    </location>
</feature>
<dbReference type="Proteomes" id="UP000316476">
    <property type="component" value="Unassembled WGS sequence"/>
</dbReference>
<accession>A0A5C6FRW6</accession>
<comment type="caution">
    <text evidence="2">The sequence shown here is derived from an EMBL/GenBank/DDBJ whole genome shotgun (WGS) entry which is preliminary data.</text>
</comment>
<name>A0A5C6FRW6_9PLAN</name>
<dbReference type="EMBL" id="SJPZ01000002">
    <property type="protein sequence ID" value="TWU63236.1"/>
    <property type="molecule type" value="Genomic_DNA"/>
</dbReference>
<organism evidence="2 3">
    <name type="scientific">Crateriforma conspicua</name>
    <dbReference type="NCBI Taxonomy" id="2527996"/>
    <lineage>
        <taxon>Bacteria</taxon>
        <taxon>Pseudomonadati</taxon>
        <taxon>Planctomycetota</taxon>
        <taxon>Planctomycetia</taxon>
        <taxon>Planctomycetales</taxon>
        <taxon>Planctomycetaceae</taxon>
        <taxon>Crateriforma</taxon>
    </lineage>
</organism>
<evidence type="ECO:0000313" key="3">
    <source>
        <dbReference type="Proteomes" id="UP000316476"/>
    </source>
</evidence>
<evidence type="ECO:0000256" key="1">
    <source>
        <dbReference type="SAM" id="MobiDB-lite"/>
    </source>
</evidence>
<dbReference type="AlphaFoldDB" id="A0A5C6FRW6"/>
<proteinExistence type="predicted"/>
<evidence type="ECO:0000313" key="2">
    <source>
        <dbReference type="EMBL" id="TWU63236.1"/>
    </source>
</evidence>
<sequence>MTDSHVTTIDEAFIQRVAQLVIRRLAQMQLANMTAPVADAARPAPPPQASCDEKVVTDEAVAGRPVGTTLVIRSDAIVTPLAKDTARQRQIRLVRGDQPDGNKAKATS</sequence>
<dbReference type="RefSeq" id="WP_146415886.1">
    <property type="nucleotide sequence ID" value="NZ_SJPZ01000002.1"/>
</dbReference>
<dbReference type="OrthoDB" id="211605at2"/>